<evidence type="ECO:0000256" key="1">
    <source>
        <dbReference type="SAM" id="MobiDB-lite"/>
    </source>
</evidence>
<feature type="chain" id="PRO_5035185729" description="Lipoprotein" evidence="2">
    <location>
        <begin position="22"/>
        <end position="234"/>
    </location>
</feature>
<dbReference type="Proteomes" id="UP000652013">
    <property type="component" value="Unassembled WGS sequence"/>
</dbReference>
<sequence length="234" mass="24161">MRIRRVLATAPVVALLTTAVACSGDDGPPLPDRTGPTVAATLTATLTRTPDALTWSWSLRNDEPAEIAVFSGDSADEDGAGGGSSNSPTAWVVPRDDTTVEVSKRLLAQPPDVGLARPSTQYGTVLPAGTTLAGTATVSLPLRLAHPYRTSFDPPLRLPEDPESVVFCIGVARAEGFPPRPFETPAGDGPTPAASAGTLYASPDGAAPPGARKARYVHGSGERQHLVCAPPQPL</sequence>
<accession>A0A8J3YD78</accession>
<keyword evidence="4" id="KW-1185">Reference proteome</keyword>
<reference evidence="3" key="1">
    <citation type="submission" date="2021-01" db="EMBL/GenBank/DDBJ databases">
        <title>Whole genome shotgun sequence of Spirilliplanes yamanashiensis NBRC 15828.</title>
        <authorList>
            <person name="Komaki H."/>
            <person name="Tamura T."/>
        </authorList>
    </citation>
    <scope>NUCLEOTIDE SEQUENCE</scope>
    <source>
        <strain evidence="3">NBRC 15828</strain>
    </source>
</reference>
<feature type="region of interest" description="Disordered" evidence="1">
    <location>
        <begin position="179"/>
        <end position="234"/>
    </location>
</feature>
<organism evidence="3 4">
    <name type="scientific">Spirilliplanes yamanashiensis</name>
    <dbReference type="NCBI Taxonomy" id="42233"/>
    <lineage>
        <taxon>Bacteria</taxon>
        <taxon>Bacillati</taxon>
        <taxon>Actinomycetota</taxon>
        <taxon>Actinomycetes</taxon>
        <taxon>Micromonosporales</taxon>
        <taxon>Micromonosporaceae</taxon>
        <taxon>Spirilliplanes</taxon>
    </lineage>
</organism>
<comment type="caution">
    <text evidence="3">The sequence shown here is derived from an EMBL/GenBank/DDBJ whole genome shotgun (WGS) entry which is preliminary data.</text>
</comment>
<proteinExistence type="predicted"/>
<keyword evidence="2" id="KW-0732">Signal</keyword>
<evidence type="ECO:0008006" key="5">
    <source>
        <dbReference type="Google" id="ProtNLM"/>
    </source>
</evidence>
<name>A0A8J3YD78_9ACTN</name>
<dbReference type="AlphaFoldDB" id="A0A8J3YD78"/>
<evidence type="ECO:0000256" key="2">
    <source>
        <dbReference type="SAM" id="SignalP"/>
    </source>
</evidence>
<protein>
    <recommendedName>
        <fullName evidence="5">Lipoprotein</fullName>
    </recommendedName>
</protein>
<gene>
    <name evidence="3" type="ORF">Sya03_49640</name>
</gene>
<evidence type="ECO:0000313" key="4">
    <source>
        <dbReference type="Proteomes" id="UP000652013"/>
    </source>
</evidence>
<dbReference type="RefSeq" id="WP_203940827.1">
    <property type="nucleotide sequence ID" value="NZ_BAAAGJ010000003.1"/>
</dbReference>
<dbReference type="PROSITE" id="PS51257">
    <property type="entry name" value="PROKAR_LIPOPROTEIN"/>
    <property type="match status" value="1"/>
</dbReference>
<feature type="signal peptide" evidence="2">
    <location>
        <begin position="1"/>
        <end position="21"/>
    </location>
</feature>
<dbReference type="EMBL" id="BOOY01000035">
    <property type="protein sequence ID" value="GIJ05612.1"/>
    <property type="molecule type" value="Genomic_DNA"/>
</dbReference>
<evidence type="ECO:0000313" key="3">
    <source>
        <dbReference type="EMBL" id="GIJ05612.1"/>
    </source>
</evidence>